<feature type="chain" id="PRO_5045445525" evidence="1">
    <location>
        <begin position="40"/>
        <end position="230"/>
    </location>
</feature>
<accession>A0ABS9RR66</accession>
<evidence type="ECO:0000313" key="3">
    <source>
        <dbReference type="Proteomes" id="UP001202117"/>
    </source>
</evidence>
<reference evidence="2 3" key="1">
    <citation type="submission" date="2022-02" db="EMBL/GenBank/DDBJ databases">
        <title>Halomonas fukangensis sp. nov., a halophilic bacterium isolated from a bulk soil of Kalidium foliatum at Fukang.</title>
        <authorList>
            <person name="Huang Y."/>
        </authorList>
    </citation>
    <scope>NUCLEOTIDE SEQUENCE [LARGE SCALE GENOMIC DNA]</scope>
    <source>
        <strain evidence="2 3">EGI 63088</strain>
    </source>
</reference>
<proteinExistence type="predicted"/>
<protein>
    <submittedName>
        <fullName evidence="2">Uncharacterized protein</fullName>
    </submittedName>
</protein>
<evidence type="ECO:0000256" key="1">
    <source>
        <dbReference type="SAM" id="SignalP"/>
    </source>
</evidence>
<evidence type="ECO:0000313" key="2">
    <source>
        <dbReference type="EMBL" id="MCH4562325.1"/>
    </source>
</evidence>
<dbReference type="EMBL" id="JAKVPY010000004">
    <property type="protein sequence ID" value="MCH4562325.1"/>
    <property type="molecule type" value="Genomic_DNA"/>
</dbReference>
<keyword evidence="3" id="KW-1185">Reference proteome</keyword>
<keyword evidence="1" id="KW-0732">Signal</keyword>
<dbReference type="RefSeq" id="WP_240567162.1">
    <property type="nucleotide sequence ID" value="NZ_JAKVPY010000004.1"/>
</dbReference>
<gene>
    <name evidence="2" type="ORF">MKP05_04155</name>
</gene>
<comment type="caution">
    <text evidence="2">The sequence shown here is derived from an EMBL/GenBank/DDBJ whole genome shotgun (WGS) entry which is preliminary data.</text>
</comment>
<name>A0ABS9RR66_9GAMM</name>
<sequence>MNVHAVHQGTGPLGHRLLPAVLLAGAMSLVPTAASPVLAATAFPYVEPGVQPRPDDAGVYHGGEVIAAAELDTLRGGFNLAGMELNFGAKLTTLINNTIRYETEVAFRNSGGIEVLSQTLSNAGGSPVTLVGPGSTGAATIAGTGGGGGLDLSGLTDFSGIVVEGPGGIGSTAALHRITRQAVVSTLATTASGQTIHNDIDISVQLNNIGELRSAQQKARILNALQGIVR</sequence>
<dbReference type="Proteomes" id="UP001202117">
    <property type="component" value="Unassembled WGS sequence"/>
</dbReference>
<organism evidence="2 3">
    <name type="scientific">Halomonas flagellata</name>
    <dbReference type="NCBI Taxonomy" id="2920385"/>
    <lineage>
        <taxon>Bacteria</taxon>
        <taxon>Pseudomonadati</taxon>
        <taxon>Pseudomonadota</taxon>
        <taxon>Gammaproteobacteria</taxon>
        <taxon>Oceanospirillales</taxon>
        <taxon>Halomonadaceae</taxon>
        <taxon>Halomonas</taxon>
    </lineage>
</organism>
<feature type="signal peptide" evidence="1">
    <location>
        <begin position="1"/>
        <end position="39"/>
    </location>
</feature>